<dbReference type="RefSeq" id="WP_018890112.1">
    <property type="nucleotide sequence ID" value="NZ_CP029188.1"/>
</dbReference>
<gene>
    <name evidence="1" type="ORF">DDW44_08915</name>
</gene>
<evidence type="ECO:0000313" key="2">
    <source>
        <dbReference type="Proteomes" id="UP000244900"/>
    </source>
</evidence>
<keyword evidence="2" id="KW-1185">Reference proteome</keyword>
<evidence type="ECO:0000313" key="1">
    <source>
        <dbReference type="EMBL" id="AWI28891.1"/>
    </source>
</evidence>
<reference evidence="1 2" key="1">
    <citation type="submission" date="2018-05" db="EMBL/GenBank/DDBJ databases">
        <title>Complete genome sequence of sponge-derived Streptomyces sp. HNM0039.</title>
        <authorList>
            <person name="Huang X."/>
            <person name="Zhou S."/>
        </authorList>
    </citation>
    <scope>NUCLEOTIDE SEQUENCE [LARGE SCALE GENOMIC DNA]</scope>
    <source>
        <strain evidence="1 2">HNM0039</strain>
    </source>
</reference>
<dbReference type="Proteomes" id="UP000244900">
    <property type="component" value="Chromosome"/>
</dbReference>
<dbReference type="Pfam" id="PF15566">
    <property type="entry name" value="Imm32"/>
    <property type="match status" value="1"/>
</dbReference>
<dbReference type="InterPro" id="IPR029083">
    <property type="entry name" value="Imm32"/>
</dbReference>
<proteinExistence type="predicted"/>
<organism evidence="1 2">
    <name type="scientific">Streptomyces tirandamycinicus</name>
    <dbReference type="NCBI Taxonomy" id="2174846"/>
    <lineage>
        <taxon>Bacteria</taxon>
        <taxon>Bacillati</taxon>
        <taxon>Actinomycetota</taxon>
        <taxon>Actinomycetes</taxon>
        <taxon>Kitasatosporales</taxon>
        <taxon>Streptomycetaceae</taxon>
        <taxon>Streptomyces</taxon>
    </lineage>
</organism>
<dbReference type="EMBL" id="CP029188">
    <property type="protein sequence ID" value="AWI28891.1"/>
    <property type="molecule type" value="Genomic_DNA"/>
</dbReference>
<accession>A0A2S1SR62</accession>
<dbReference type="KEGG" id="stir:DDW44_08915"/>
<dbReference type="AlphaFoldDB" id="A0A2S1SR62"/>
<dbReference type="OrthoDB" id="3387727at2"/>
<name>A0A2S1SR62_9ACTN</name>
<protein>
    <submittedName>
        <fullName evidence="1">Uncharacterized protein</fullName>
    </submittedName>
</protein>
<sequence>MEQVIVTPDYQPDEGLRFSWDEGFEITVSVTRSEVLIKANRAGLTSLARHLLTLAQDGVSNGMHVHLTADQEIESEIDLILERMAD</sequence>